<feature type="domain" description="Transcriptional regulator HTH-type FeoC" evidence="1">
    <location>
        <begin position="4"/>
        <end position="70"/>
    </location>
</feature>
<dbReference type="InterPro" id="IPR036388">
    <property type="entry name" value="WH-like_DNA-bd_sf"/>
</dbReference>
<dbReference type="SUPFAM" id="SSF46785">
    <property type="entry name" value="Winged helix' DNA-binding domain"/>
    <property type="match status" value="1"/>
</dbReference>
<dbReference type="InterPro" id="IPR015102">
    <property type="entry name" value="Tscrpt_reg_HTH_FeoC"/>
</dbReference>
<organism evidence="2 3">
    <name type="scientific">Rhodoblastus acidophilus</name>
    <name type="common">Rhodopseudomonas acidophila</name>
    <dbReference type="NCBI Taxonomy" id="1074"/>
    <lineage>
        <taxon>Bacteria</taxon>
        <taxon>Pseudomonadati</taxon>
        <taxon>Pseudomonadota</taxon>
        <taxon>Alphaproteobacteria</taxon>
        <taxon>Hyphomicrobiales</taxon>
        <taxon>Rhodoblastaceae</taxon>
        <taxon>Rhodoblastus</taxon>
    </lineage>
</organism>
<dbReference type="Gene3D" id="1.10.10.10">
    <property type="entry name" value="Winged helix-like DNA-binding domain superfamily/Winged helix DNA-binding domain"/>
    <property type="match status" value="1"/>
</dbReference>
<evidence type="ECO:0000313" key="2">
    <source>
        <dbReference type="EMBL" id="SNB52557.1"/>
    </source>
</evidence>
<keyword evidence="3" id="KW-1185">Reference proteome</keyword>
<accession>A0A212PZQ5</accession>
<dbReference type="AlphaFoldDB" id="A0A212PZQ5"/>
<dbReference type="EMBL" id="FYDG01000001">
    <property type="protein sequence ID" value="SNB52557.1"/>
    <property type="molecule type" value="Genomic_DNA"/>
</dbReference>
<evidence type="ECO:0000259" key="1">
    <source>
        <dbReference type="Pfam" id="PF09012"/>
    </source>
</evidence>
<dbReference type="Pfam" id="PF09012">
    <property type="entry name" value="FeoC"/>
    <property type="match status" value="1"/>
</dbReference>
<name>A0A212PZQ5_RHOAC</name>
<dbReference type="RefSeq" id="WP_111390682.1">
    <property type="nucleotide sequence ID" value="NZ_FYDG01000001.1"/>
</dbReference>
<evidence type="ECO:0000313" key="3">
    <source>
        <dbReference type="Proteomes" id="UP000198418"/>
    </source>
</evidence>
<reference evidence="3" key="1">
    <citation type="submission" date="2017-06" db="EMBL/GenBank/DDBJ databases">
        <authorList>
            <person name="Varghese N."/>
            <person name="Submissions S."/>
        </authorList>
    </citation>
    <scope>NUCLEOTIDE SEQUENCE [LARGE SCALE GENOMIC DNA]</scope>
    <source>
        <strain evidence="3">DSM 137</strain>
    </source>
</reference>
<dbReference type="OrthoDB" id="467062at2"/>
<dbReference type="Proteomes" id="UP000198418">
    <property type="component" value="Unassembled WGS sequence"/>
</dbReference>
<gene>
    <name evidence="2" type="ORF">SAMN06265338_101280</name>
</gene>
<protein>
    <submittedName>
        <fullName evidence="2">FeoC like transcriptional regulator</fullName>
    </submittedName>
</protein>
<sequence length="73" mass="8179">MAMTLTEAKAYLMDRRRAPLSDIALHFDSSPEAARQLLQHWVGKGRVRLIQCEACKAGCACASRPDDVYEWVA</sequence>
<proteinExistence type="predicted"/>
<dbReference type="InterPro" id="IPR036390">
    <property type="entry name" value="WH_DNA-bd_sf"/>
</dbReference>